<gene>
    <name evidence="3" type="ORF">MYCIT1_LOCUS14175</name>
</gene>
<evidence type="ECO:0000313" key="3">
    <source>
        <dbReference type="EMBL" id="CAK5270021.1"/>
    </source>
</evidence>
<proteinExistence type="predicted"/>
<dbReference type="Gene3D" id="3.40.390.10">
    <property type="entry name" value="Collagenase (Catalytic Domain)"/>
    <property type="match status" value="1"/>
</dbReference>
<dbReference type="GO" id="GO:0004222">
    <property type="term" value="F:metalloendopeptidase activity"/>
    <property type="evidence" value="ECO:0007669"/>
    <property type="project" value="InterPro"/>
</dbReference>
<organism evidence="3 4">
    <name type="scientific">Mycena citricolor</name>
    <dbReference type="NCBI Taxonomy" id="2018698"/>
    <lineage>
        <taxon>Eukaryota</taxon>
        <taxon>Fungi</taxon>
        <taxon>Dikarya</taxon>
        <taxon>Basidiomycota</taxon>
        <taxon>Agaricomycotina</taxon>
        <taxon>Agaricomycetes</taxon>
        <taxon>Agaricomycetidae</taxon>
        <taxon>Agaricales</taxon>
        <taxon>Marasmiineae</taxon>
        <taxon>Mycenaceae</taxon>
        <taxon>Mycena</taxon>
    </lineage>
</organism>
<dbReference type="InterPro" id="IPR006026">
    <property type="entry name" value="Peptidase_Metallo"/>
</dbReference>
<keyword evidence="4" id="KW-1185">Reference proteome</keyword>
<dbReference type="InterPro" id="IPR024079">
    <property type="entry name" value="MetalloPept_cat_dom_sf"/>
</dbReference>
<dbReference type="SUPFAM" id="SSF55486">
    <property type="entry name" value="Metalloproteases ('zincins'), catalytic domain"/>
    <property type="match status" value="1"/>
</dbReference>
<dbReference type="GO" id="GO:0008270">
    <property type="term" value="F:zinc ion binding"/>
    <property type="evidence" value="ECO:0007669"/>
    <property type="project" value="InterPro"/>
</dbReference>
<evidence type="ECO:0000259" key="2">
    <source>
        <dbReference type="SMART" id="SM00235"/>
    </source>
</evidence>
<dbReference type="Pfam" id="PF01400">
    <property type="entry name" value="Astacin"/>
    <property type="match status" value="1"/>
</dbReference>
<sequence>MFRANPQTNISSSYIPDSTPKVCAMAVTEAQKAPSVTVSNEAIVGAVGGVPRVTGAEAVVGKLDQLWDSGATITYSYLNGTPAQQAKVDGAILEWFPYANITFQRALAGILRISFNTQQGSWSYVGLEALEVPKNQPTLNLGWVSDSAQTTQEERGLILHEFGHVLGLMHEHQSPAHGGAVTLDANAVHAHFASSLGWSADMTKTQVVDHYSTTSVSNFPAVDPSSIMAYFLPPALNEQRVQIPANVSLSESDKAYMVLAYPRPKPHALAPNWTLERALQVFGADPETAQGILSARGDVLKIRALFLSFLVQKRTGLETRISTDGFESDEEERSGTMEFVRKEVEVEEPVEIVAPSPFVPPIHDFYLQNGPANVVPPVPLSASPPGRSLTAAFYAKQEVVEPIQTVVPPPEPVVVAPQPAVVIPIPVVPAEELIAATEVLASIPEPAPAPAVVFVPEQEPTAVLTADPQDEVALAPVQGEESRPFMEVEPVFQAPLTVPAQTRPRGMSLVATTRNRKRSIVVTEIPRPVLPAIEAAAPEIRPVVSVSEPAIVPAAEVAIAEPVVRTKRIFVKNKKVGRTEPVAVPVVAEVLPEPVVVETPCTEYLPTLTNALEEVFPAEEGQTWRLQTKGKVIDPAAFVWDTSLAAAGIDAQWMKPDEVAEAEASIVDLLFGGETEDDEKTLSSVYEQMLYSLVPKPVHSPLQEQQDKIRQWLQTEVPVSRWQLATEKTSADAVRSETKMSRLELSEYLMDQYSAAKQAWESEKALLIKTLASTDRTDIKERARSIAQLSVAREKEIATKYRDAVVGGDIHRVKEYIAFLDIPINAAAHALQDAKEILRESSSVSLPTGEKVYPVQLAPVDWFASLPTSFTQQDLSNPTESVGGADVRPVTPVSSAPIQSLLPAVKLDAPKGRWEDIVLENVRSDTLWSVPSTTIKEDRIDVAFRASKVDIDRSAWFKPQIFKDDQSPFYKMDQSTALPSQAGYAASFIVAKDIVVRVKHTDIAHDLINAINSSSLLSFAYSKYTDSFQPHGDGFLVKIPGPQVIGYIVEPLHTTAGTALVPADFTVDVPAPDLIPRVEHVHHRHAHDTYHAVFPGVRLVKVDEKSECATCHPSPRNHDSNSSSNYAALPDATKSTAKSERADPEEQRMPEEQGRDVRASFGLDDSDRFF</sequence>
<dbReference type="EMBL" id="CAVNYO010000158">
    <property type="protein sequence ID" value="CAK5270021.1"/>
    <property type="molecule type" value="Genomic_DNA"/>
</dbReference>
<dbReference type="AlphaFoldDB" id="A0AAD2H678"/>
<feature type="domain" description="Peptidase metallopeptidase" evidence="2">
    <location>
        <begin position="63"/>
        <end position="215"/>
    </location>
</feature>
<feature type="compositionally biased region" description="Basic and acidic residues" evidence="1">
    <location>
        <begin position="1137"/>
        <end position="1158"/>
    </location>
</feature>
<protein>
    <recommendedName>
        <fullName evidence="2">Peptidase metallopeptidase domain-containing protein</fullName>
    </recommendedName>
</protein>
<comment type="caution">
    <text evidence="3">The sequence shown here is derived from an EMBL/GenBank/DDBJ whole genome shotgun (WGS) entry which is preliminary data.</text>
</comment>
<accession>A0AAD2H678</accession>
<dbReference type="InterPro" id="IPR001506">
    <property type="entry name" value="Peptidase_M12A"/>
</dbReference>
<evidence type="ECO:0000313" key="4">
    <source>
        <dbReference type="Proteomes" id="UP001295794"/>
    </source>
</evidence>
<reference evidence="3" key="1">
    <citation type="submission" date="2023-11" db="EMBL/GenBank/DDBJ databases">
        <authorList>
            <person name="De Vega J J."/>
            <person name="De Vega J J."/>
        </authorList>
    </citation>
    <scope>NUCLEOTIDE SEQUENCE</scope>
</reference>
<name>A0AAD2H678_9AGAR</name>
<dbReference type="GO" id="GO:0006508">
    <property type="term" value="P:proteolysis"/>
    <property type="evidence" value="ECO:0007669"/>
    <property type="project" value="InterPro"/>
</dbReference>
<evidence type="ECO:0000256" key="1">
    <source>
        <dbReference type="SAM" id="MobiDB-lite"/>
    </source>
</evidence>
<dbReference type="SMART" id="SM00235">
    <property type="entry name" value="ZnMc"/>
    <property type="match status" value="1"/>
</dbReference>
<feature type="region of interest" description="Disordered" evidence="1">
    <location>
        <begin position="1110"/>
        <end position="1170"/>
    </location>
</feature>
<dbReference type="Proteomes" id="UP001295794">
    <property type="component" value="Unassembled WGS sequence"/>
</dbReference>